<feature type="transmembrane region" description="Helical" evidence="7">
    <location>
        <begin position="59"/>
        <end position="78"/>
    </location>
</feature>
<accession>A0AB35MIB1</accession>
<feature type="transmembrane region" description="Helical" evidence="7">
    <location>
        <begin position="229"/>
        <end position="248"/>
    </location>
</feature>
<keyword evidence="5 7" id="KW-1133">Transmembrane helix</keyword>
<feature type="domain" description="Major facilitator superfamily (MFS) profile" evidence="8">
    <location>
        <begin position="1"/>
        <end position="372"/>
    </location>
</feature>
<dbReference type="GO" id="GO:0022857">
    <property type="term" value="F:transmembrane transporter activity"/>
    <property type="evidence" value="ECO:0007669"/>
    <property type="project" value="InterPro"/>
</dbReference>
<evidence type="ECO:0000256" key="5">
    <source>
        <dbReference type="ARBA" id="ARBA00022989"/>
    </source>
</evidence>
<proteinExistence type="predicted"/>
<evidence type="ECO:0000256" key="2">
    <source>
        <dbReference type="ARBA" id="ARBA00022448"/>
    </source>
</evidence>
<keyword evidence="3" id="KW-1003">Cell membrane</keyword>
<evidence type="ECO:0000256" key="7">
    <source>
        <dbReference type="SAM" id="Phobius"/>
    </source>
</evidence>
<feature type="transmembrane region" description="Helical" evidence="7">
    <location>
        <begin position="260"/>
        <end position="279"/>
    </location>
</feature>
<evidence type="ECO:0000313" key="9">
    <source>
        <dbReference type="EMBL" id="MDN4483552.1"/>
    </source>
</evidence>
<evidence type="ECO:0000313" key="10">
    <source>
        <dbReference type="Proteomes" id="UP001172756"/>
    </source>
</evidence>
<dbReference type="GO" id="GO:0005886">
    <property type="term" value="C:plasma membrane"/>
    <property type="evidence" value="ECO:0007669"/>
    <property type="project" value="UniProtKB-SubCell"/>
</dbReference>
<keyword evidence="6 7" id="KW-0472">Membrane</keyword>
<dbReference type="InterPro" id="IPR011701">
    <property type="entry name" value="MFS"/>
</dbReference>
<dbReference type="InterPro" id="IPR005829">
    <property type="entry name" value="Sugar_transporter_CS"/>
</dbReference>
<reference evidence="9 10" key="1">
    <citation type="submission" date="2023-06" db="EMBL/GenBank/DDBJ databases">
        <title>SYSU T0a273.</title>
        <authorList>
            <person name="Gao L."/>
            <person name="Fang B.-Z."/>
            <person name="Li W.-J."/>
        </authorList>
    </citation>
    <scope>NUCLEOTIDE SEQUENCE [LARGE SCALE GENOMIC DNA]</scope>
    <source>
        <strain evidence="9 10">SYSU T0a273</strain>
    </source>
</reference>
<evidence type="ECO:0000256" key="4">
    <source>
        <dbReference type="ARBA" id="ARBA00022692"/>
    </source>
</evidence>
<dbReference type="InterPro" id="IPR036259">
    <property type="entry name" value="MFS_trans_sf"/>
</dbReference>
<dbReference type="SUPFAM" id="SSF103473">
    <property type="entry name" value="MFS general substrate transporter"/>
    <property type="match status" value="1"/>
</dbReference>
<dbReference type="PANTHER" id="PTHR23517:SF3">
    <property type="entry name" value="INTEGRAL MEMBRANE TRANSPORT PROTEIN"/>
    <property type="match status" value="1"/>
</dbReference>
<dbReference type="AlphaFoldDB" id="A0AB35MIB1"/>
<sequence length="379" mass="38566">MPTFLAEIGIGAILPVLALSVADMGHTAVFASLAVAAYQLGRLPGSALGGAIAHRWGSTHAAMAALAVIAAGSVLAAWAPHLAVFMGGAVIVGLGHAWYHVARQGQILAIITPDLTARSLTTLAGVWRIANFIGPLLGAALIGIWGLAATYWMGAAFLVAAIAALGFSPAARERPARADGPRISLRLVARENLPVLRTLGVTVIATGALRQARIAVIPLWATHVGLSPQAATLIYSISAAIDMLLFYPAGAVMDRWGRRWTAIPSTLLLALGTLALPLTAGATQVTIAALLLGLGNGWGSGLVMTLGADVAPAEGRTVFTGLWMVLQDVGGLLGPALVSVGALIALPVGFVVVGGMGLATVGGFVAWIPSMRSPGHVAE</sequence>
<dbReference type="PROSITE" id="PS00216">
    <property type="entry name" value="SUGAR_TRANSPORT_1"/>
    <property type="match status" value="1"/>
</dbReference>
<dbReference type="RefSeq" id="WP_301160475.1">
    <property type="nucleotide sequence ID" value="NZ_JAUHQB010000005.1"/>
</dbReference>
<evidence type="ECO:0000256" key="3">
    <source>
        <dbReference type="ARBA" id="ARBA00022475"/>
    </source>
</evidence>
<dbReference type="PROSITE" id="PS50850">
    <property type="entry name" value="MFS"/>
    <property type="match status" value="1"/>
</dbReference>
<feature type="transmembrane region" description="Helical" evidence="7">
    <location>
        <begin position="84"/>
        <end position="102"/>
    </location>
</feature>
<name>A0AB35MIB1_9MICO</name>
<dbReference type="Gene3D" id="1.20.1250.20">
    <property type="entry name" value="MFS general substrate transporter like domains"/>
    <property type="match status" value="2"/>
</dbReference>
<dbReference type="Pfam" id="PF07690">
    <property type="entry name" value="MFS_1"/>
    <property type="match status" value="1"/>
</dbReference>
<evidence type="ECO:0000259" key="8">
    <source>
        <dbReference type="PROSITE" id="PS50850"/>
    </source>
</evidence>
<feature type="transmembrane region" description="Helical" evidence="7">
    <location>
        <begin position="318"/>
        <end position="338"/>
    </location>
</feature>
<dbReference type="InterPro" id="IPR050171">
    <property type="entry name" value="MFS_Transporters"/>
</dbReference>
<feature type="transmembrane region" description="Helical" evidence="7">
    <location>
        <begin position="123"/>
        <end position="145"/>
    </location>
</feature>
<evidence type="ECO:0000256" key="6">
    <source>
        <dbReference type="ARBA" id="ARBA00023136"/>
    </source>
</evidence>
<organism evidence="9 10">
    <name type="scientific">Demequina lignilytica</name>
    <dbReference type="NCBI Taxonomy" id="3051663"/>
    <lineage>
        <taxon>Bacteria</taxon>
        <taxon>Bacillati</taxon>
        <taxon>Actinomycetota</taxon>
        <taxon>Actinomycetes</taxon>
        <taxon>Micrococcales</taxon>
        <taxon>Demequinaceae</taxon>
        <taxon>Demequina</taxon>
    </lineage>
</organism>
<dbReference type="PANTHER" id="PTHR23517">
    <property type="entry name" value="RESISTANCE PROTEIN MDTM, PUTATIVE-RELATED-RELATED"/>
    <property type="match status" value="1"/>
</dbReference>
<dbReference type="Proteomes" id="UP001172756">
    <property type="component" value="Unassembled WGS sequence"/>
</dbReference>
<dbReference type="InterPro" id="IPR020846">
    <property type="entry name" value="MFS_dom"/>
</dbReference>
<comment type="subcellular location">
    <subcellularLocation>
        <location evidence="1">Cell membrane</location>
        <topology evidence="1">Multi-pass membrane protein</topology>
    </subcellularLocation>
</comment>
<keyword evidence="2" id="KW-0813">Transport</keyword>
<feature type="transmembrane region" description="Helical" evidence="7">
    <location>
        <begin position="151"/>
        <end position="171"/>
    </location>
</feature>
<evidence type="ECO:0000256" key="1">
    <source>
        <dbReference type="ARBA" id="ARBA00004651"/>
    </source>
</evidence>
<keyword evidence="4 7" id="KW-0812">Transmembrane</keyword>
<feature type="transmembrane region" description="Helical" evidence="7">
    <location>
        <begin position="12"/>
        <end position="38"/>
    </location>
</feature>
<comment type="caution">
    <text evidence="9">The sequence shown here is derived from an EMBL/GenBank/DDBJ whole genome shotgun (WGS) entry which is preliminary data.</text>
</comment>
<gene>
    <name evidence="9" type="ORF">QQ002_08395</name>
</gene>
<feature type="transmembrane region" description="Helical" evidence="7">
    <location>
        <begin position="285"/>
        <end position="306"/>
    </location>
</feature>
<feature type="transmembrane region" description="Helical" evidence="7">
    <location>
        <begin position="344"/>
        <end position="368"/>
    </location>
</feature>
<protein>
    <submittedName>
        <fullName evidence="9">MFS transporter</fullName>
    </submittedName>
</protein>
<dbReference type="EMBL" id="JAUHQB010000005">
    <property type="protein sequence ID" value="MDN4483552.1"/>
    <property type="molecule type" value="Genomic_DNA"/>
</dbReference>